<dbReference type="Proteomes" id="UP000218615">
    <property type="component" value="Unassembled WGS sequence"/>
</dbReference>
<proteinExistence type="predicted"/>
<evidence type="ECO:0000259" key="1">
    <source>
        <dbReference type="Pfam" id="PF05618"/>
    </source>
</evidence>
<reference evidence="3" key="1">
    <citation type="submission" date="2017-06" db="EMBL/GenBank/DDBJ databases">
        <authorList>
            <person name="Cremers G."/>
        </authorList>
    </citation>
    <scope>NUCLEOTIDE SEQUENCE [LARGE SCALE GENOMIC DNA]</scope>
</reference>
<sequence>MDIDKVREIIDFTNAERKLISSFNLPADAFTPLLLSLRDGGDWSYSSEDIKTMAVMDKTTIYDDERKLGYSLEEIYLFVNPEIRDEEGTVHRLEKCGNEEMRLLVRRPYKVRVMSDRIIKTTVNPLEKEIKIEELAEKELVFDGSTAYDIAHEIEHLRQKEIKGGSLWEFRFTGEFRQ</sequence>
<name>A0A284VRJ1_9EURY</name>
<dbReference type="SUPFAM" id="SSF56420">
    <property type="entry name" value="Peptide deformylase"/>
    <property type="match status" value="1"/>
</dbReference>
<keyword evidence="3" id="KW-1185">Reference proteome</keyword>
<accession>A0A284VRJ1</accession>
<protein>
    <recommendedName>
        <fullName evidence="1">Retropepsin-like aspartic endopeptidase domain-containing protein</fullName>
    </recommendedName>
</protein>
<dbReference type="OrthoDB" id="77241at2157"/>
<gene>
    <name evidence="2" type="ORF">MNV_50072</name>
</gene>
<dbReference type="RefSeq" id="WP_096206448.1">
    <property type="nucleotide sequence ID" value="NZ_FZMP01000196.1"/>
</dbReference>
<dbReference type="Gene3D" id="3.90.45.10">
    <property type="entry name" value="Peptide deformylase"/>
    <property type="match status" value="1"/>
</dbReference>
<feature type="domain" description="Retropepsin-like aspartic endopeptidase" evidence="1">
    <location>
        <begin position="31"/>
        <end position="133"/>
    </location>
</feature>
<evidence type="ECO:0000313" key="3">
    <source>
        <dbReference type="Proteomes" id="UP000218615"/>
    </source>
</evidence>
<dbReference type="InterPro" id="IPR008503">
    <property type="entry name" value="Asp_endopeptidase"/>
</dbReference>
<dbReference type="AlphaFoldDB" id="A0A284VRJ1"/>
<organism evidence="2 3">
    <name type="scientific">Candidatus Methanoperedens nitratireducens</name>
    <dbReference type="NCBI Taxonomy" id="1392998"/>
    <lineage>
        <taxon>Archaea</taxon>
        <taxon>Methanobacteriati</taxon>
        <taxon>Methanobacteriota</taxon>
        <taxon>Stenosarchaea group</taxon>
        <taxon>Methanomicrobia</taxon>
        <taxon>Methanosarcinales</taxon>
        <taxon>ANME-2 cluster</taxon>
        <taxon>Candidatus Methanoperedentaceae</taxon>
        <taxon>Candidatus Methanoperedens</taxon>
    </lineage>
</organism>
<dbReference type="InterPro" id="IPR036821">
    <property type="entry name" value="Peptide_deformylase_sf"/>
</dbReference>
<dbReference type="Pfam" id="PF05618">
    <property type="entry name" value="Zn_protease"/>
    <property type="match status" value="1"/>
</dbReference>
<dbReference type="STRING" id="1392998.ANME2D_00023"/>
<dbReference type="EMBL" id="FZMP01000196">
    <property type="protein sequence ID" value="SNQ61813.1"/>
    <property type="molecule type" value="Genomic_DNA"/>
</dbReference>
<evidence type="ECO:0000313" key="2">
    <source>
        <dbReference type="EMBL" id="SNQ61813.1"/>
    </source>
</evidence>